<dbReference type="InterPro" id="IPR041102">
    <property type="entry name" value="UvrA_inter"/>
</dbReference>
<evidence type="ECO:0000256" key="6">
    <source>
        <dbReference type="ARBA" id="ARBA00022763"/>
    </source>
</evidence>
<dbReference type="GO" id="GO:0008270">
    <property type="term" value="F:zinc ion binding"/>
    <property type="evidence" value="ECO:0007669"/>
    <property type="project" value="UniProtKB-UniRule"/>
</dbReference>
<dbReference type="PANTHER" id="PTHR43152">
    <property type="entry name" value="UVRABC SYSTEM PROTEIN A"/>
    <property type="match status" value="1"/>
</dbReference>
<dbReference type="PROSITE" id="PS50893">
    <property type="entry name" value="ABC_TRANSPORTER_2"/>
    <property type="match status" value="1"/>
</dbReference>
<dbReference type="PROSITE" id="PS00211">
    <property type="entry name" value="ABC_TRANSPORTER_1"/>
    <property type="match status" value="2"/>
</dbReference>
<keyword evidence="6 14" id="KW-0227">DNA damage</keyword>
<evidence type="ECO:0000256" key="12">
    <source>
        <dbReference type="ARBA" id="ARBA00023125"/>
    </source>
</evidence>
<evidence type="ECO:0000259" key="16">
    <source>
        <dbReference type="PROSITE" id="PS50893"/>
    </source>
</evidence>
<dbReference type="GO" id="GO:0016887">
    <property type="term" value="F:ATP hydrolysis activity"/>
    <property type="evidence" value="ECO:0007669"/>
    <property type="project" value="InterPro"/>
</dbReference>
<dbReference type="GO" id="GO:0009380">
    <property type="term" value="C:excinuclease repair complex"/>
    <property type="evidence" value="ECO:0007669"/>
    <property type="project" value="InterPro"/>
</dbReference>
<dbReference type="FunFam" id="1.20.1580.10:FF:000002">
    <property type="entry name" value="UvrABC system protein A"/>
    <property type="match status" value="1"/>
</dbReference>
<keyword evidence="3 14" id="KW-0479">Metal-binding</keyword>
<feature type="binding site" evidence="14">
    <location>
        <begin position="33"/>
        <end position="40"/>
    </location>
    <ligand>
        <name>ATP</name>
        <dbReference type="ChEBI" id="CHEBI:30616"/>
    </ligand>
</feature>
<sequence length="987" mass="109192">MSMDHIEVRGAEEHNLKDLDVTIPRESFTVVTGLSGSGKSSLAFETVYAEGQRRYIESLSAYARNFLGQMDKPQVETVEGLSPAISIDQKNAANNPRSTVGTVTELHDYLRLLYARVGTPHCPDCGREVGEQSAQNMVERIFELPEGTKAKLAAPVVRDQKGAFEDLFDELVSEGYARVEVDGEEHDLTLEKPDLDENFDHTVDVIVDRVRVSAEDRPRIVDSVETALEEADGVMKVILPDPPAEAAADLGEKARRTGALGDEVEEDDRFVAEFSKDLACTHCGIDVPEIETRSFSFNSPHGACPECEGLGETKEVDEDLVIQDESKPLKEVFEPWSYNRSYYRTRLDAVAGHFDVSLSTPFADLGEDVQRAFLYGTDDEVVFKRSTKNGTRRKRKRFEGIIPNLERRYLETDSDSTREHIEDYMSVTECPACDGTRLKPASRAVLVDATSITAINGMSIGDALSHFESMEADLTEREKVIAEEILKEIRARLGFMVEVGLEYLTLDREASTLSGGESQRIRLATQIGSGLVGVLYVLDEPSIGLHQRDNDRLLDTLEELRDLGNTLLVVEHDEETMRRADNVIDMGPGPGKRGGEVVVNGPVEEVKACEESLTGDYLSGRKQIPVPDDRRDPDGVLTILGASQHNLDDVDVDLPLGCFTAITGVSGSGKSTLMHEVLYKGLAREMNDNTSVIPGDHDAIEGIDEIETVRLIDQSPIGRTPRSNPATYTNVFDYVRELFAQTKLSKQRGYEKGRFSFNVKGGRCEECGGQGTVKIEMNFLSDVYVPCEECDGDRYNDATLDVTYKGKTIADVLQMSVEEAYDFFESSSQIRRRLELLKDVGLDYMRLGQPSTTLSGGEAQRIKLAEELGKKDSGETLYLLDEPTTGLHSEDERKLIDVLHRLTDNGNTVVVIEHELDLVKNADHVIDLGPEGGENGGEVVATGTPEEIARLEDSYTGRYLRDLLPDVDLEGPRGERVEPVSAPMDDD</sequence>
<evidence type="ECO:0000256" key="11">
    <source>
        <dbReference type="ARBA" id="ARBA00022881"/>
    </source>
</evidence>
<dbReference type="InterPro" id="IPR027417">
    <property type="entry name" value="P-loop_NTPase"/>
</dbReference>
<dbReference type="CDD" id="cd03271">
    <property type="entry name" value="ABC_UvrA_II"/>
    <property type="match status" value="1"/>
</dbReference>
<feature type="region of interest" description="Disordered" evidence="15">
    <location>
        <begin position="966"/>
        <end position="987"/>
    </location>
</feature>
<evidence type="ECO:0000256" key="1">
    <source>
        <dbReference type="ARBA" id="ARBA00004496"/>
    </source>
</evidence>
<dbReference type="EMBL" id="REGA01000021">
    <property type="protein sequence ID" value="RQG91024.1"/>
    <property type="molecule type" value="Genomic_DNA"/>
</dbReference>
<protein>
    <recommendedName>
        <fullName evidence="14">UvrABC system protein A</fullName>
        <shortName evidence="14">UvrA protein</shortName>
    </recommendedName>
    <alternativeName>
        <fullName evidence="14">Excinuclease ABC subunit A</fullName>
    </alternativeName>
</protein>
<proteinExistence type="inferred from homology"/>
<feature type="domain" description="ABC transporter" evidence="16">
    <location>
        <begin position="630"/>
        <end position="961"/>
    </location>
</feature>
<evidence type="ECO:0000313" key="18">
    <source>
        <dbReference type="Proteomes" id="UP000282323"/>
    </source>
</evidence>
<evidence type="ECO:0000313" key="17">
    <source>
        <dbReference type="EMBL" id="RQG91024.1"/>
    </source>
</evidence>
<dbReference type="Gene3D" id="3.40.50.300">
    <property type="entry name" value="P-loop containing nucleotide triphosphate hydrolases"/>
    <property type="match status" value="2"/>
</dbReference>
<feature type="zinc finger region" description="C4-type" evidence="14">
    <location>
        <begin position="764"/>
        <end position="790"/>
    </location>
</feature>
<comment type="subcellular location">
    <subcellularLocation>
        <location evidence="1 14">Cytoplasm</location>
    </subcellularLocation>
</comment>
<evidence type="ECO:0000256" key="14">
    <source>
        <dbReference type="HAMAP-Rule" id="MF_00205"/>
    </source>
</evidence>
<keyword evidence="18" id="KW-1185">Reference proteome</keyword>
<dbReference type="Proteomes" id="UP000282323">
    <property type="component" value="Unassembled WGS sequence"/>
</dbReference>
<feature type="zinc finger region" description="C4-type" evidence="14">
    <location>
        <begin position="280"/>
        <end position="307"/>
    </location>
</feature>
<dbReference type="InterPro" id="IPR004602">
    <property type="entry name" value="UvrA"/>
</dbReference>
<evidence type="ECO:0000256" key="13">
    <source>
        <dbReference type="ARBA" id="ARBA00023204"/>
    </source>
</evidence>
<comment type="subunit">
    <text evidence="14">Forms a heterotetramer with UvrB during the search for lesions.</text>
</comment>
<gene>
    <name evidence="14 17" type="primary">uvrA</name>
    <name evidence="17" type="ORF">EA473_18940</name>
</gene>
<dbReference type="InterPro" id="IPR003439">
    <property type="entry name" value="ABC_transporter-like_ATP-bd"/>
</dbReference>
<dbReference type="OrthoDB" id="7896at2157"/>
<dbReference type="InterPro" id="IPR041552">
    <property type="entry name" value="UvrA_DNA-bd"/>
</dbReference>
<dbReference type="GO" id="GO:0009432">
    <property type="term" value="P:SOS response"/>
    <property type="evidence" value="ECO:0007669"/>
    <property type="project" value="UniProtKB-UniRule"/>
</dbReference>
<dbReference type="GO" id="GO:0006289">
    <property type="term" value="P:nucleotide-excision repair"/>
    <property type="evidence" value="ECO:0007669"/>
    <property type="project" value="UniProtKB-UniRule"/>
</dbReference>
<dbReference type="Gene3D" id="1.10.8.280">
    <property type="entry name" value="ABC transporter ATPase domain-like"/>
    <property type="match status" value="1"/>
</dbReference>
<dbReference type="SUPFAM" id="SSF52540">
    <property type="entry name" value="P-loop containing nucleoside triphosphate hydrolases"/>
    <property type="match status" value="2"/>
</dbReference>
<keyword evidence="10 14" id="KW-0067">ATP-binding</keyword>
<dbReference type="HAMAP" id="MF_00205">
    <property type="entry name" value="UvrA"/>
    <property type="match status" value="1"/>
</dbReference>
<dbReference type="GO" id="GO:0003677">
    <property type="term" value="F:DNA binding"/>
    <property type="evidence" value="ECO:0007669"/>
    <property type="project" value="UniProtKB-UniRule"/>
</dbReference>
<evidence type="ECO:0000256" key="5">
    <source>
        <dbReference type="ARBA" id="ARBA00022741"/>
    </source>
</evidence>
<evidence type="ECO:0000256" key="2">
    <source>
        <dbReference type="ARBA" id="ARBA00022490"/>
    </source>
</evidence>
<reference evidence="17 18" key="1">
    <citation type="submission" date="2018-10" db="EMBL/GenBank/DDBJ databases">
        <title>Natrarchaeobius chitinivorans gen. nov., sp. nov., and Natrarchaeobius haloalkaliphilus sp. nov., alkaliphilic, chitin-utilizing haloarchaea from hypersaline alkaline lakes.</title>
        <authorList>
            <person name="Sorokin D.Y."/>
            <person name="Elcheninov A.G."/>
            <person name="Kostrikina N.A."/>
            <person name="Bale N.J."/>
            <person name="Sinninghe Damste J.S."/>
            <person name="Khijniak T.V."/>
            <person name="Kublanov I.V."/>
            <person name="Toshchakov S.V."/>
        </authorList>
    </citation>
    <scope>NUCLEOTIDE SEQUENCE [LARGE SCALE GENOMIC DNA]</scope>
    <source>
        <strain evidence="17 18">AArcht4T</strain>
    </source>
</reference>
<dbReference type="InterPro" id="IPR013815">
    <property type="entry name" value="ATP_grasp_subdomain_1"/>
</dbReference>
<dbReference type="AlphaFoldDB" id="A0A3N6LU21"/>
<keyword evidence="13 14" id="KW-0234">DNA repair</keyword>
<feature type="compositionally biased region" description="Basic and acidic residues" evidence="15">
    <location>
        <begin position="966"/>
        <end position="978"/>
    </location>
</feature>
<dbReference type="RefSeq" id="WP_124197147.1">
    <property type="nucleotide sequence ID" value="NZ_REGA01000021.1"/>
</dbReference>
<dbReference type="Gene3D" id="3.30.1490.20">
    <property type="entry name" value="ATP-grasp fold, A domain"/>
    <property type="match status" value="1"/>
</dbReference>
<keyword evidence="7 14" id="KW-0228">DNA excision</keyword>
<dbReference type="Pfam" id="PF00005">
    <property type="entry name" value="ABC_tran"/>
    <property type="match status" value="1"/>
</dbReference>
<evidence type="ECO:0000256" key="8">
    <source>
        <dbReference type="ARBA" id="ARBA00022771"/>
    </source>
</evidence>
<organism evidence="17 18">
    <name type="scientific">Natrarchaeobius chitinivorans</name>
    <dbReference type="NCBI Taxonomy" id="1679083"/>
    <lineage>
        <taxon>Archaea</taxon>
        <taxon>Methanobacteriati</taxon>
        <taxon>Methanobacteriota</taxon>
        <taxon>Stenosarchaea group</taxon>
        <taxon>Halobacteria</taxon>
        <taxon>Halobacteriales</taxon>
        <taxon>Natrialbaceae</taxon>
        <taxon>Natrarchaeobius</taxon>
    </lineage>
</organism>
<evidence type="ECO:0000256" key="4">
    <source>
        <dbReference type="ARBA" id="ARBA00022737"/>
    </source>
</evidence>
<comment type="caution">
    <text evidence="17">The sequence shown here is derived from an EMBL/GenBank/DDBJ whole genome shotgun (WGS) entry which is preliminary data.</text>
</comment>
<evidence type="ECO:0000256" key="15">
    <source>
        <dbReference type="SAM" id="MobiDB-lite"/>
    </source>
</evidence>
<evidence type="ECO:0000256" key="3">
    <source>
        <dbReference type="ARBA" id="ARBA00022723"/>
    </source>
</evidence>
<feature type="binding site" evidence="14">
    <location>
        <begin position="664"/>
        <end position="671"/>
    </location>
    <ligand>
        <name>ATP</name>
        <dbReference type="ChEBI" id="CHEBI:30616"/>
    </ligand>
</feature>
<dbReference type="Pfam" id="PF17760">
    <property type="entry name" value="UvrA_inter"/>
    <property type="match status" value="1"/>
</dbReference>
<dbReference type="NCBIfam" id="NF001503">
    <property type="entry name" value="PRK00349.1"/>
    <property type="match status" value="1"/>
</dbReference>
<keyword evidence="4 14" id="KW-0677">Repeat</keyword>
<evidence type="ECO:0000256" key="9">
    <source>
        <dbReference type="ARBA" id="ARBA00022833"/>
    </source>
</evidence>
<dbReference type="Gene3D" id="1.20.1580.10">
    <property type="entry name" value="ABC transporter ATPase like domain"/>
    <property type="match status" value="2"/>
</dbReference>
<dbReference type="GO" id="GO:0005524">
    <property type="term" value="F:ATP binding"/>
    <property type="evidence" value="ECO:0007669"/>
    <property type="project" value="UniProtKB-UniRule"/>
</dbReference>
<comment type="function">
    <text evidence="14">The UvrABC repair system catalyzes the recognition and processing of DNA lesions. UvrA is an ATPase and a DNA-binding protein. A damage recognition complex composed of 2 UvrA and 2 UvrB subunits scans DNA for abnormalities. When the presence of a lesion has been verified by UvrB, the UvrA molecules dissociate.</text>
</comment>
<keyword evidence="11 14" id="KW-0267">Excision nuclease</keyword>
<dbReference type="GO" id="GO:0005737">
    <property type="term" value="C:cytoplasm"/>
    <property type="evidence" value="ECO:0007669"/>
    <property type="project" value="UniProtKB-SubCell"/>
</dbReference>
<keyword evidence="14" id="KW-0742">SOS response</keyword>
<comment type="similarity">
    <text evidence="14">Belongs to the ABC transporter superfamily. UvrA family.</text>
</comment>
<accession>A0A3N6LU21</accession>
<keyword evidence="5 14" id="KW-0547">Nucleotide-binding</keyword>
<evidence type="ECO:0000256" key="7">
    <source>
        <dbReference type="ARBA" id="ARBA00022769"/>
    </source>
</evidence>
<dbReference type="Pfam" id="PF17755">
    <property type="entry name" value="UvrA_DNA-bind"/>
    <property type="match status" value="1"/>
</dbReference>
<dbReference type="GO" id="GO:0009381">
    <property type="term" value="F:excinuclease ABC activity"/>
    <property type="evidence" value="ECO:0007669"/>
    <property type="project" value="UniProtKB-UniRule"/>
</dbReference>
<keyword evidence="2 14" id="KW-0963">Cytoplasm</keyword>
<dbReference type="InterPro" id="IPR017871">
    <property type="entry name" value="ABC_transporter-like_CS"/>
</dbReference>
<name>A0A3N6LU21_NATCH</name>
<dbReference type="NCBIfam" id="TIGR00630">
    <property type="entry name" value="uvra"/>
    <property type="match status" value="1"/>
</dbReference>
<dbReference type="PANTHER" id="PTHR43152:SF3">
    <property type="entry name" value="UVRABC SYSTEM PROTEIN A"/>
    <property type="match status" value="1"/>
</dbReference>
<keyword evidence="8 14" id="KW-0863">Zinc-finger</keyword>
<evidence type="ECO:0000256" key="10">
    <source>
        <dbReference type="ARBA" id="ARBA00022840"/>
    </source>
</evidence>
<keyword evidence="9 14" id="KW-0862">Zinc</keyword>
<keyword evidence="12 14" id="KW-0238">DNA-binding</keyword>